<dbReference type="RefSeq" id="XP_007316274.1">
    <property type="nucleotide sequence ID" value="XM_007316212.1"/>
</dbReference>
<dbReference type="AlphaFoldDB" id="F8NQH1"/>
<gene>
    <name evidence="2" type="ORF">SERLADRAFT_414289</name>
</gene>
<dbReference type="GeneID" id="18813243"/>
<protein>
    <recommendedName>
        <fullName evidence="1">ATP phosphoribosyltransferase</fullName>
    </recommendedName>
</protein>
<dbReference type="KEGG" id="sla:SERLADRAFT_414289"/>
<organism>
    <name type="scientific">Serpula lacrymans var. lacrymans (strain S7.9)</name>
    <name type="common">Dry rot fungus</name>
    <dbReference type="NCBI Taxonomy" id="578457"/>
    <lineage>
        <taxon>Eukaryota</taxon>
        <taxon>Fungi</taxon>
        <taxon>Dikarya</taxon>
        <taxon>Basidiomycota</taxon>
        <taxon>Agaricomycotina</taxon>
        <taxon>Agaricomycetes</taxon>
        <taxon>Agaricomycetidae</taxon>
        <taxon>Boletales</taxon>
        <taxon>Coniophorineae</taxon>
        <taxon>Serpulaceae</taxon>
        <taxon>Serpula</taxon>
    </lineage>
</organism>
<evidence type="ECO:0000256" key="1">
    <source>
        <dbReference type="ARBA" id="ARBA00020998"/>
    </source>
</evidence>
<proteinExistence type="predicted"/>
<sequence>MDEDNHSLAFDPESRVKLIFLAPRSSTQDILQYLLKKIPRELGSISPHKHSAFITSGADENKVEMVVNGSVEVLRSAINELKLVHPFEEVGYEVYRLECAS</sequence>
<dbReference type="HOGENOM" id="CLU_120084_1_0_1"/>
<reference evidence="2" key="1">
    <citation type="submission" date="2011-04" db="EMBL/GenBank/DDBJ databases">
        <title>Evolution of plant cell wall degrading machinery underlies the functional diversity of forest fungi.</title>
        <authorList>
            <consortium name="US DOE Joint Genome Institute (JGI-PGF)"/>
            <person name="Eastwood D.C."/>
            <person name="Floudas D."/>
            <person name="Binder M."/>
            <person name="Majcherczyk A."/>
            <person name="Schneider P."/>
            <person name="Aerts A."/>
            <person name="Asiegbu F.O."/>
            <person name="Baker S.E."/>
            <person name="Barry K."/>
            <person name="Bendiksby M."/>
            <person name="Blumentritt M."/>
            <person name="Coutinho P.M."/>
            <person name="Cullen D."/>
            <person name="Cullen D."/>
            <person name="Gathman A."/>
            <person name="Goodell B."/>
            <person name="Henrissat B."/>
            <person name="Ihrmark K."/>
            <person name="Kauserud H."/>
            <person name="Kohler A."/>
            <person name="LaButti K."/>
            <person name="Lapidus A."/>
            <person name="Lavin J.L."/>
            <person name="Lee Y.-H."/>
            <person name="Lindquist E."/>
            <person name="Lilly W."/>
            <person name="Lucas S."/>
            <person name="Morin E."/>
            <person name="Murat C."/>
            <person name="Oguiza J.A."/>
            <person name="Park J."/>
            <person name="Pisabarro A.G."/>
            <person name="Riley R."/>
            <person name="Rosling A."/>
            <person name="Salamov A."/>
            <person name="Schmidt O."/>
            <person name="Schmutz J."/>
            <person name="Skrede I."/>
            <person name="Stenlid J."/>
            <person name="Wiebenga A."/>
            <person name="Xie X."/>
            <person name="Kues U."/>
            <person name="Hibbett D.S."/>
            <person name="Hoffmeister D."/>
            <person name="Hogberg N."/>
            <person name="Martin F."/>
            <person name="Grigoriev I.V."/>
            <person name="Watkinson S.C."/>
        </authorList>
    </citation>
    <scope>NUCLEOTIDE SEQUENCE</scope>
    <source>
        <strain evidence="2">S7.9</strain>
    </source>
</reference>
<dbReference type="EMBL" id="GL945432">
    <property type="protein sequence ID" value="EGO26101.1"/>
    <property type="molecule type" value="Genomic_DNA"/>
</dbReference>
<name>F8NQH1_SERL9</name>
<dbReference type="OrthoDB" id="15981at2759"/>
<dbReference type="InterPro" id="IPR015867">
    <property type="entry name" value="N-reg_PII/ATP_PRibTrfase_C"/>
</dbReference>
<dbReference type="Gene3D" id="3.30.70.120">
    <property type="match status" value="1"/>
</dbReference>
<evidence type="ECO:0000313" key="2">
    <source>
        <dbReference type="EMBL" id="EGO26101.1"/>
    </source>
</evidence>
<accession>F8NQH1</accession>
<dbReference type="Proteomes" id="UP000008064">
    <property type="component" value="Unassembled WGS sequence"/>
</dbReference>